<dbReference type="FunFam" id="1.20.1310.10:FF:000014">
    <property type="entry name" value="Cullin 5"/>
    <property type="match status" value="1"/>
</dbReference>
<dbReference type="GO" id="GO:0005634">
    <property type="term" value="C:nucleus"/>
    <property type="evidence" value="ECO:0007669"/>
    <property type="project" value="UniProtKB-ARBA"/>
</dbReference>
<organism evidence="10 11">
    <name type="scientific">Galendromus occidentalis</name>
    <name type="common">western predatory mite</name>
    <dbReference type="NCBI Taxonomy" id="34638"/>
    <lineage>
        <taxon>Eukaryota</taxon>
        <taxon>Metazoa</taxon>
        <taxon>Ecdysozoa</taxon>
        <taxon>Arthropoda</taxon>
        <taxon>Chelicerata</taxon>
        <taxon>Arachnida</taxon>
        <taxon>Acari</taxon>
        <taxon>Parasitiformes</taxon>
        <taxon>Mesostigmata</taxon>
        <taxon>Gamasina</taxon>
        <taxon>Phytoseioidea</taxon>
        <taxon>Phytoseiidae</taxon>
        <taxon>Typhlodrominae</taxon>
        <taxon>Galendromus</taxon>
    </lineage>
</organism>
<dbReference type="FunFam" id="1.10.10.10:FF:000014">
    <property type="entry name" value="Cullin 1"/>
    <property type="match status" value="1"/>
</dbReference>
<dbReference type="Gene3D" id="3.30.230.130">
    <property type="entry name" value="Cullin, Chain C, Domain 2"/>
    <property type="match status" value="1"/>
</dbReference>
<comment type="similarity">
    <text evidence="2 7 8">Belongs to the cullin family.</text>
</comment>
<evidence type="ECO:0000259" key="9">
    <source>
        <dbReference type="PROSITE" id="PS50069"/>
    </source>
</evidence>
<dbReference type="GO" id="GO:0031461">
    <property type="term" value="C:cullin-RING ubiquitin ligase complex"/>
    <property type="evidence" value="ECO:0007669"/>
    <property type="project" value="InterPro"/>
</dbReference>
<evidence type="ECO:0000313" key="10">
    <source>
        <dbReference type="Proteomes" id="UP000694867"/>
    </source>
</evidence>
<evidence type="ECO:0000256" key="8">
    <source>
        <dbReference type="RuleBase" id="RU003829"/>
    </source>
</evidence>
<dbReference type="Proteomes" id="UP000694867">
    <property type="component" value="Unplaced"/>
</dbReference>
<dbReference type="InterPro" id="IPR059120">
    <property type="entry name" value="Cullin-like_AB"/>
</dbReference>
<dbReference type="Pfam" id="PF10557">
    <property type="entry name" value="Cullin_Nedd8"/>
    <property type="match status" value="1"/>
</dbReference>
<evidence type="ECO:0000256" key="3">
    <source>
        <dbReference type="ARBA" id="ARBA00022499"/>
    </source>
</evidence>
<dbReference type="Gene3D" id="1.10.10.10">
    <property type="entry name" value="Winged helix-like DNA-binding domain superfamily/Winged helix DNA-binding domain"/>
    <property type="match status" value="1"/>
</dbReference>
<dbReference type="PROSITE" id="PS01256">
    <property type="entry name" value="CULLIN_1"/>
    <property type="match status" value="1"/>
</dbReference>
<dbReference type="InterPro" id="IPR016158">
    <property type="entry name" value="Cullin_homology"/>
</dbReference>
<comment type="pathway">
    <text evidence="1">Protein modification; protein ubiquitination.</text>
</comment>
<dbReference type="PANTHER" id="PTHR11932">
    <property type="entry name" value="CULLIN"/>
    <property type="match status" value="1"/>
</dbReference>
<evidence type="ECO:0000256" key="5">
    <source>
        <dbReference type="ARBA" id="ARBA00022843"/>
    </source>
</evidence>
<proteinExistence type="inferred from homology"/>
<dbReference type="InterPro" id="IPR016159">
    <property type="entry name" value="Cullin_repeat-like_dom_sf"/>
</dbReference>
<dbReference type="InterPro" id="IPR036388">
    <property type="entry name" value="WH-like_DNA-bd_sf"/>
</dbReference>
<sequence length="762" mass="88605">MSMKPRKLVFEEVWTNLRKTVNSLMTGKVDREAWHNSYGDVYHLCVATPESQAEKLYEATKQYLNEHVHNLHAEVVRRAEQVGFLAAYHEQWIEYSQGLRNLNTLYIYLNIEHVRKKQAEEAGAYFDTLQETEKRLEIGALGLEIWMNTMIIPQKDILLPLILKVVHDDRSGSQDDSDARYVKDIVGSFVSMECHETGSKELRFYKKFEARYLEETSKYYSNISSTLIENTSCSEFMVQVLRYVDQEDQRSRKFLDQSSFKAVIKECEKVMVGDHLKIIYQEARTMVAELRSEDLRNMYKLLKPLDQSAMLPVIKDLQTRIEQIGSDLLQHIDNDNVAQSFVEAVLRVYDDFHRLVSDVFKNDQQFVTALDRACISVINSKHSKLSYKAPELLARYCDQILKKGPRYPQEPEFESKLLRTIIVFKYLDDKDLFQRSYSKLLAKRLIHGLYASLANEESMLLMLKQACGHEYTSKMHRMYTDMSVSDEHNVKFAEYLREAPHMNLDLGLNFYALVLQAGAWPMQNVAVSPFIAPPQLARCMLAFESFYKEKFNGRKLTWLHHLSNADIRLNYPKGRSYVMSTSTFTLGVVLLFQTEDRLTYDMLRRGTNLQDDYLVKSLQALVETKVLLEVCDTEQGDSSNRASKTPYGPDTVFVLNFDFAHKRTKFRVISAPVKEQVTAQEQEQTVASLEEDRKAYLQALIVRLMKTRKVLKHNELVELVIFQASERFRPNVTMIKKCVESLIEKQYLERMPNSADEYSYVA</sequence>
<dbReference type="SUPFAM" id="SSF74788">
    <property type="entry name" value="Cullin repeat-like"/>
    <property type="match status" value="1"/>
</dbReference>
<dbReference type="InterPro" id="IPR019559">
    <property type="entry name" value="Cullin_neddylation_domain"/>
</dbReference>
<reference evidence="11" key="1">
    <citation type="submission" date="2025-08" db="UniProtKB">
        <authorList>
            <consortium name="RefSeq"/>
        </authorList>
    </citation>
    <scope>IDENTIFICATION</scope>
</reference>
<protein>
    <recommendedName>
        <fullName evidence="6">Cullin-5</fullName>
    </recommendedName>
</protein>
<dbReference type="InterPro" id="IPR016157">
    <property type="entry name" value="Cullin_CS"/>
</dbReference>
<dbReference type="Pfam" id="PF26557">
    <property type="entry name" value="Cullin_AB"/>
    <property type="match status" value="1"/>
</dbReference>
<dbReference type="KEGG" id="goe:100902646"/>
<dbReference type="Pfam" id="PF00888">
    <property type="entry name" value="Cullin"/>
    <property type="match status" value="1"/>
</dbReference>
<dbReference type="SMART" id="SM00182">
    <property type="entry name" value="CULLIN"/>
    <property type="match status" value="1"/>
</dbReference>
<dbReference type="PROSITE" id="PS50069">
    <property type="entry name" value="CULLIN_2"/>
    <property type="match status" value="1"/>
</dbReference>
<dbReference type="SUPFAM" id="SSF46785">
    <property type="entry name" value="Winged helix' DNA-binding domain"/>
    <property type="match status" value="1"/>
</dbReference>
<dbReference type="GeneID" id="100902646"/>
<dbReference type="GO" id="GO:0006511">
    <property type="term" value="P:ubiquitin-dependent protein catabolic process"/>
    <property type="evidence" value="ECO:0007669"/>
    <property type="project" value="InterPro"/>
</dbReference>
<dbReference type="SMART" id="SM00884">
    <property type="entry name" value="Cullin_Nedd8"/>
    <property type="match status" value="1"/>
</dbReference>
<dbReference type="FunFam" id="1.20.1310.10:FF:000012">
    <property type="entry name" value="Cullin 2"/>
    <property type="match status" value="1"/>
</dbReference>
<dbReference type="InterPro" id="IPR036317">
    <property type="entry name" value="Cullin_homology_sf"/>
</dbReference>
<evidence type="ECO:0000256" key="6">
    <source>
        <dbReference type="ARBA" id="ARBA00040451"/>
    </source>
</evidence>
<dbReference type="SUPFAM" id="SSF75632">
    <property type="entry name" value="Cullin homology domain"/>
    <property type="match status" value="1"/>
</dbReference>
<evidence type="ECO:0000256" key="2">
    <source>
        <dbReference type="ARBA" id="ARBA00006019"/>
    </source>
</evidence>
<dbReference type="RefSeq" id="XP_028967909.1">
    <property type="nucleotide sequence ID" value="XM_029112076.1"/>
</dbReference>
<keyword evidence="5" id="KW-0832">Ubl conjugation</keyword>
<dbReference type="InterPro" id="IPR001373">
    <property type="entry name" value="Cullin_N"/>
</dbReference>
<dbReference type="InterPro" id="IPR045093">
    <property type="entry name" value="Cullin"/>
</dbReference>
<dbReference type="AlphaFoldDB" id="A0AAJ7SFX5"/>
<evidence type="ECO:0000256" key="1">
    <source>
        <dbReference type="ARBA" id="ARBA00004906"/>
    </source>
</evidence>
<keyword evidence="4" id="KW-0833">Ubl conjugation pathway</keyword>
<feature type="domain" description="Cullin family profile" evidence="9">
    <location>
        <begin position="388"/>
        <end position="622"/>
    </location>
</feature>
<accession>A0AAJ7SFX5</accession>
<keyword evidence="3" id="KW-1017">Isopeptide bond</keyword>
<evidence type="ECO:0000313" key="11">
    <source>
        <dbReference type="RefSeq" id="XP_028967909.1"/>
    </source>
</evidence>
<dbReference type="GO" id="GO:0031625">
    <property type="term" value="F:ubiquitin protein ligase binding"/>
    <property type="evidence" value="ECO:0007669"/>
    <property type="project" value="InterPro"/>
</dbReference>
<keyword evidence="10" id="KW-1185">Reference proteome</keyword>
<dbReference type="Gene3D" id="1.20.1310.10">
    <property type="entry name" value="Cullin Repeats"/>
    <property type="match status" value="4"/>
</dbReference>
<name>A0AAJ7SFX5_9ACAR</name>
<gene>
    <name evidence="11" type="primary">LOC100902646</name>
</gene>
<evidence type="ECO:0000256" key="7">
    <source>
        <dbReference type="PROSITE-ProRule" id="PRU00330"/>
    </source>
</evidence>
<dbReference type="InterPro" id="IPR036390">
    <property type="entry name" value="WH_DNA-bd_sf"/>
</dbReference>
<evidence type="ECO:0000256" key="4">
    <source>
        <dbReference type="ARBA" id="ARBA00022786"/>
    </source>
</evidence>
<dbReference type="CTD" id="8453"/>